<organism evidence="2 3">
    <name type="scientific">Streptomyces siderophoricus</name>
    <dbReference type="NCBI Taxonomy" id="2802281"/>
    <lineage>
        <taxon>Bacteria</taxon>
        <taxon>Bacillati</taxon>
        <taxon>Actinomycetota</taxon>
        <taxon>Actinomycetes</taxon>
        <taxon>Kitasatosporales</taxon>
        <taxon>Streptomycetaceae</taxon>
        <taxon>Streptomyces</taxon>
    </lineage>
</organism>
<keyword evidence="3" id="KW-1185">Reference proteome</keyword>
<reference evidence="2 3" key="1">
    <citation type="submission" date="2021-01" db="EMBL/GenBank/DDBJ databases">
        <title>WGS of actinomycetes isolated from Thailand.</title>
        <authorList>
            <person name="Thawai C."/>
        </authorList>
    </citation>
    <scope>NUCLEOTIDE SEQUENCE [LARGE SCALE GENOMIC DNA]</scope>
    <source>
        <strain evidence="2 3">CH9-7</strain>
    </source>
</reference>
<proteinExistence type="predicted"/>
<dbReference type="InterPro" id="IPR015943">
    <property type="entry name" value="WD40/YVTN_repeat-like_dom_sf"/>
</dbReference>
<dbReference type="SUPFAM" id="SSF50998">
    <property type="entry name" value="Quinoprotein alcohol dehydrogenase-like"/>
    <property type="match status" value="1"/>
</dbReference>
<protein>
    <recommendedName>
        <fullName evidence="4">PQQ-binding-like beta-propeller repeat protein</fullName>
    </recommendedName>
</protein>
<evidence type="ECO:0000256" key="1">
    <source>
        <dbReference type="SAM" id="MobiDB-lite"/>
    </source>
</evidence>
<dbReference type="Gene3D" id="2.130.10.10">
    <property type="entry name" value="YVTN repeat-like/Quinoprotein amine dehydrogenase"/>
    <property type="match status" value="1"/>
</dbReference>
<evidence type="ECO:0000313" key="2">
    <source>
        <dbReference type="EMBL" id="MBL1088139.1"/>
    </source>
</evidence>
<evidence type="ECO:0008006" key="4">
    <source>
        <dbReference type="Google" id="ProtNLM"/>
    </source>
</evidence>
<dbReference type="InterPro" id="IPR011047">
    <property type="entry name" value="Quinoprotein_ADH-like_sf"/>
</dbReference>
<evidence type="ECO:0000313" key="3">
    <source>
        <dbReference type="Proteomes" id="UP000629371"/>
    </source>
</evidence>
<accession>A0ABS1MLV8</accession>
<comment type="caution">
    <text evidence="2">The sequence shown here is derived from an EMBL/GenBank/DDBJ whole genome shotgun (WGS) entry which is preliminary data.</text>
</comment>
<feature type="region of interest" description="Disordered" evidence="1">
    <location>
        <begin position="48"/>
        <end position="75"/>
    </location>
</feature>
<dbReference type="EMBL" id="JAERRI010000001">
    <property type="protein sequence ID" value="MBL1088139.1"/>
    <property type="molecule type" value="Genomic_DNA"/>
</dbReference>
<feature type="region of interest" description="Disordered" evidence="1">
    <location>
        <begin position="432"/>
        <end position="455"/>
    </location>
</feature>
<dbReference type="Proteomes" id="UP000629371">
    <property type="component" value="Unassembled WGS sequence"/>
</dbReference>
<name>A0ABS1MLV8_9ACTN</name>
<sequence>MPSGPPPLPPTPPPGTRIWGRRGPAVPLVAVLATIVAAALALTAWGPGSSSTAAIRQPVAPPGTSGRPTHIPQGKSGFAWSLTNADTGVFVGMWSTPSSVVLGTDSGLTSYDVATGKRLWTWKPPHDGLLCNMSHSTSEGIGAFVYGRWAPDPGIERCDRLQTVSVGSGRLGWAHPVGLAAEGSTGFPDRVSGESLSISGNVVSAPFAGSRTRGHDGTDLLTADVPTGQVRWSTDFGAAAMPNGCQLSGHAQALMGTVYAVAQCGSAARLLAFGAASPTTPVWESPLPGCRYPVSHRTSSALMTVKADHLLVGCDLASPGGALYTLSPQASRLLPVDTSGAATVTASYDYSGVHAPANVPMTADTLYLVKGENTFNARADGVIAVDLATGRQRWSTTLPGVSSVTLMSPTDAGVEVWANVAGRPSLYTVTGPDRVRKGPSLKSGDGGSFAADNPVRPPRGVRVGGYLAIAFSGSYGADEMVLGVLRSGGAP</sequence>
<gene>
    <name evidence="2" type="ORF">JK360_01795</name>
</gene>